<proteinExistence type="predicted"/>
<organism evidence="1 2">
    <name type="scientific">Brumimicrobium glaciale</name>
    <dbReference type="NCBI Taxonomy" id="200475"/>
    <lineage>
        <taxon>Bacteria</taxon>
        <taxon>Pseudomonadati</taxon>
        <taxon>Bacteroidota</taxon>
        <taxon>Flavobacteriia</taxon>
        <taxon>Flavobacteriales</taxon>
        <taxon>Crocinitomicaceae</taxon>
        <taxon>Brumimicrobium</taxon>
    </lineage>
</organism>
<evidence type="ECO:0000313" key="1">
    <source>
        <dbReference type="EMBL" id="RYM34992.1"/>
    </source>
</evidence>
<gene>
    <name evidence="1" type="ORF">ERX46_06360</name>
</gene>
<dbReference type="RefSeq" id="WP_130093000.1">
    <property type="nucleotide sequence ID" value="NZ_SETE01000002.1"/>
</dbReference>
<sequence length="102" mass="12273">MWTNTGRWLANDRVLFFTLNEDDDYLSNKNGTIDFPIDVAHSKDPAYSLKKRDLRRYLKFEENHPEYKYEMMIEEDDTIWFGAGWDCLEEVWPNNSMVKVEL</sequence>
<name>A0A4Q4KNN8_9FLAO</name>
<dbReference type="OrthoDB" id="9864827at2"/>
<dbReference type="Proteomes" id="UP000293952">
    <property type="component" value="Unassembled WGS sequence"/>
</dbReference>
<dbReference type="EMBL" id="SETE01000002">
    <property type="protein sequence ID" value="RYM34992.1"/>
    <property type="molecule type" value="Genomic_DNA"/>
</dbReference>
<keyword evidence="2" id="KW-1185">Reference proteome</keyword>
<accession>A0A4Q4KNN8</accession>
<protein>
    <submittedName>
        <fullName evidence="1">Uncharacterized protein</fullName>
    </submittedName>
</protein>
<comment type="caution">
    <text evidence="1">The sequence shown here is derived from an EMBL/GenBank/DDBJ whole genome shotgun (WGS) entry which is preliminary data.</text>
</comment>
<evidence type="ECO:0000313" key="2">
    <source>
        <dbReference type="Proteomes" id="UP000293952"/>
    </source>
</evidence>
<dbReference type="AlphaFoldDB" id="A0A4Q4KNN8"/>
<reference evidence="1 2" key="1">
    <citation type="submission" date="2019-02" db="EMBL/GenBank/DDBJ databases">
        <title>Genome sequence of the sea-ice species Brumimicrobium glaciale.</title>
        <authorList>
            <person name="Bowman J.P."/>
        </authorList>
    </citation>
    <scope>NUCLEOTIDE SEQUENCE [LARGE SCALE GENOMIC DNA]</scope>
    <source>
        <strain evidence="1 2">IC156</strain>
    </source>
</reference>